<gene>
    <name evidence="1" type="ORF">NCS57_00350800</name>
</gene>
<dbReference type="EMBL" id="CM046505">
    <property type="protein sequence ID" value="KAI8674528.1"/>
    <property type="molecule type" value="Genomic_DNA"/>
</dbReference>
<reference evidence="1" key="1">
    <citation type="submission" date="2022-06" db="EMBL/GenBank/DDBJ databases">
        <title>Fusarium solani species complex genomes reveal bases of compartmentalisation and animal pathogenesis.</title>
        <authorList>
            <person name="Tsai I.J."/>
        </authorList>
    </citation>
    <scope>NUCLEOTIDE SEQUENCE</scope>
    <source>
        <strain evidence="1">Fu6.1</strain>
    </source>
</reference>
<evidence type="ECO:0000313" key="2">
    <source>
        <dbReference type="Proteomes" id="UP001065298"/>
    </source>
</evidence>
<keyword evidence="2" id="KW-1185">Reference proteome</keyword>
<evidence type="ECO:0000313" key="1">
    <source>
        <dbReference type="EMBL" id="KAI8674528.1"/>
    </source>
</evidence>
<accession>A0ACC0R2N5</accession>
<comment type="caution">
    <text evidence="1">The sequence shown here is derived from an EMBL/GenBank/DDBJ whole genome shotgun (WGS) entry which is preliminary data.</text>
</comment>
<organism evidence="1 2">
    <name type="scientific">Fusarium keratoplasticum</name>
    <dbReference type="NCBI Taxonomy" id="1328300"/>
    <lineage>
        <taxon>Eukaryota</taxon>
        <taxon>Fungi</taxon>
        <taxon>Dikarya</taxon>
        <taxon>Ascomycota</taxon>
        <taxon>Pezizomycotina</taxon>
        <taxon>Sordariomycetes</taxon>
        <taxon>Hypocreomycetidae</taxon>
        <taxon>Hypocreales</taxon>
        <taxon>Nectriaceae</taxon>
        <taxon>Fusarium</taxon>
        <taxon>Fusarium solani species complex</taxon>
    </lineage>
</organism>
<protein>
    <submittedName>
        <fullName evidence="1">Uncharacterized protein</fullName>
    </submittedName>
</protein>
<sequence length="394" mass="43143">MKLQHLVAFFVLAVNASEIFPPCPKHDCVPLTVYTAPGIGFGLSFSSATAAAHIHNGTVLDLALVRAQPDYTALMARLVDSPEPPPLNRWSKWRRSINKKLGRPATLDVGTLAEMFTSLRDAATTALAPSSPLDRVVVTTPPIPGLADYDLIDALEYASLRPWACSDFCKELPYADPGFPFGPGVGYPEELTEANAVMAAHGLGLFENYENLDLCFKEEQSMLLEKVLVVGLTEMDLRAEVIKTQGSFPMFPDVVDRIVDLTVGLNARDGFLSEEAFWAYTGGRLKMLVSRLPEKITRVWLVGENSTYPAFLSALRDAIEGSGHGYVFGRGGIDDEGLLQKGGAISPTFSSARGAAQYARWRQQAPLGCYESRECKDERNGDGHDDREEKVELR</sequence>
<proteinExistence type="predicted"/>
<name>A0ACC0R2N5_9HYPO</name>
<dbReference type="Proteomes" id="UP001065298">
    <property type="component" value="Chromosome 3"/>
</dbReference>